<dbReference type="RefSeq" id="WP_247378794.1">
    <property type="nucleotide sequence ID" value="NZ_JALLGV010000005.1"/>
</dbReference>
<evidence type="ECO:0000313" key="2">
    <source>
        <dbReference type="Proteomes" id="UP001597119"/>
    </source>
</evidence>
<dbReference type="AlphaFoldDB" id="A0ABD6CGK0"/>
<keyword evidence="2" id="KW-1185">Reference proteome</keyword>
<reference evidence="1 2" key="1">
    <citation type="journal article" date="2019" name="Int. J. Syst. Evol. Microbiol.">
        <title>The Global Catalogue of Microorganisms (GCM) 10K type strain sequencing project: providing services to taxonomists for standard genome sequencing and annotation.</title>
        <authorList>
            <consortium name="The Broad Institute Genomics Platform"/>
            <consortium name="The Broad Institute Genome Sequencing Center for Infectious Disease"/>
            <person name="Wu L."/>
            <person name="Ma J."/>
        </authorList>
    </citation>
    <scope>NUCLEOTIDE SEQUENCE [LARGE SCALE GENOMIC DNA]</scope>
    <source>
        <strain evidence="1 2">CGMCC 1.12125</strain>
    </source>
</reference>
<dbReference type="EMBL" id="JBHUDJ010000014">
    <property type="protein sequence ID" value="MFD1589146.1"/>
    <property type="molecule type" value="Genomic_DNA"/>
</dbReference>
<dbReference type="InterPro" id="IPR027434">
    <property type="entry name" value="Homing_endonucl"/>
</dbReference>
<proteinExistence type="predicted"/>
<name>A0ABD6CGK0_9EURY</name>
<dbReference type="Proteomes" id="UP001597119">
    <property type="component" value="Unassembled WGS sequence"/>
</dbReference>
<dbReference type="InterPro" id="IPR058749">
    <property type="entry name" value="Homing_endonuclease-like"/>
</dbReference>
<dbReference type="Pfam" id="PF26411">
    <property type="entry name" value="LAGLIDADG_4"/>
    <property type="match status" value="1"/>
</dbReference>
<accession>A0ABD6CGK0</accession>
<dbReference type="Gene3D" id="3.10.28.10">
    <property type="entry name" value="Homing endonucleases"/>
    <property type="match status" value="1"/>
</dbReference>
<sequence>MSVETGIPRDLLSSHSETAYFWGRVVGDGDLGEDCVTVRTTDETAARRLAAIAGAEQVDKRIREREYAHDTALTRTEEQYTVQVFGDLSARAAAAFGLPRDGQPGGYRLDAFTDHRRQLLRGLLEGCGTICFKQSSGTVGLSFVADDRALLDVVQRLLEATPIDAPTEEIAETSSGGYWFGVADEAVPTVGDWLYDGSEETGLFAPSRRRKLRQSLQQAESYDVDP</sequence>
<gene>
    <name evidence="1" type="ORF">ACFR9U_19380</name>
</gene>
<protein>
    <submittedName>
        <fullName evidence="1">Cobalamin biosynthesis protein</fullName>
    </submittedName>
</protein>
<organism evidence="1 2">
    <name type="scientific">Halorientalis brevis</name>
    <dbReference type="NCBI Taxonomy" id="1126241"/>
    <lineage>
        <taxon>Archaea</taxon>
        <taxon>Methanobacteriati</taxon>
        <taxon>Methanobacteriota</taxon>
        <taxon>Stenosarchaea group</taxon>
        <taxon>Halobacteria</taxon>
        <taxon>Halobacteriales</taxon>
        <taxon>Haloarculaceae</taxon>
        <taxon>Halorientalis</taxon>
    </lineage>
</organism>
<comment type="caution">
    <text evidence="1">The sequence shown here is derived from an EMBL/GenBank/DDBJ whole genome shotgun (WGS) entry which is preliminary data.</text>
</comment>
<evidence type="ECO:0000313" key="1">
    <source>
        <dbReference type="EMBL" id="MFD1589146.1"/>
    </source>
</evidence>